<accession>A0A835DMQ1</accession>
<keyword evidence="2" id="KW-1185">Reference proteome</keyword>
<evidence type="ECO:0000313" key="2">
    <source>
        <dbReference type="Proteomes" id="UP000655225"/>
    </source>
</evidence>
<dbReference type="EMBL" id="JABCRI010000003">
    <property type="protein sequence ID" value="KAF8409773.1"/>
    <property type="molecule type" value="Genomic_DNA"/>
</dbReference>
<name>A0A835DMQ1_TETSI</name>
<protein>
    <submittedName>
        <fullName evidence="1">Uncharacterized protein</fullName>
    </submittedName>
</protein>
<reference evidence="1 2" key="1">
    <citation type="submission" date="2020-04" db="EMBL/GenBank/DDBJ databases">
        <title>Plant Genome Project.</title>
        <authorList>
            <person name="Zhang R.-G."/>
        </authorList>
    </citation>
    <scope>NUCLEOTIDE SEQUENCE [LARGE SCALE GENOMIC DNA]</scope>
    <source>
        <strain evidence="1">YNK0</strain>
        <tissue evidence="1">Leaf</tissue>
    </source>
</reference>
<evidence type="ECO:0000313" key="1">
    <source>
        <dbReference type="EMBL" id="KAF8409773.1"/>
    </source>
</evidence>
<dbReference type="AlphaFoldDB" id="A0A835DMQ1"/>
<gene>
    <name evidence="1" type="ORF">HHK36_005852</name>
</gene>
<sequence>MASGLNLNLRPEYFMPPTQTNTMLPLNATYEVEEKPFPLCMPTLSVDLQGMHQYQNPILVPNLITPPSYPLVEALRGWVNMNEFQDSGVRIKRQRTMNEGPFVMGDWYGSSQFQLNGLGNVFETARTATFGVGNGGLGFLPNYQYPILNGFTIGSSYQVNGETVIDAAERRYHRMIRARRQQKLWNIRMLQMENEILKNILSKQLLKKESAKNRPELLRTFMALATDTRQCKIIGDVDA</sequence>
<organism evidence="1 2">
    <name type="scientific">Tetracentron sinense</name>
    <name type="common">Spur-leaf</name>
    <dbReference type="NCBI Taxonomy" id="13715"/>
    <lineage>
        <taxon>Eukaryota</taxon>
        <taxon>Viridiplantae</taxon>
        <taxon>Streptophyta</taxon>
        <taxon>Embryophyta</taxon>
        <taxon>Tracheophyta</taxon>
        <taxon>Spermatophyta</taxon>
        <taxon>Magnoliopsida</taxon>
        <taxon>Trochodendrales</taxon>
        <taxon>Trochodendraceae</taxon>
        <taxon>Tetracentron</taxon>
    </lineage>
</organism>
<comment type="caution">
    <text evidence="1">The sequence shown here is derived from an EMBL/GenBank/DDBJ whole genome shotgun (WGS) entry which is preliminary data.</text>
</comment>
<proteinExistence type="predicted"/>
<dbReference type="Proteomes" id="UP000655225">
    <property type="component" value="Unassembled WGS sequence"/>
</dbReference>